<evidence type="ECO:0000313" key="5">
    <source>
        <dbReference type="EMBL" id="NCU18892.1"/>
    </source>
</evidence>
<dbReference type="NCBIfam" id="TIGR00005">
    <property type="entry name" value="rluA_subfam"/>
    <property type="match status" value="1"/>
</dbReference>
<comment type="catalytic activity">
    <reaction evidence="1 3">
        <text>a uridine in RNA = a pseudouridine in RNA</text>
        <dbReference type="Rhea" id="RHEA:48348"/>
        <dbReference type="Rhea" id="RHEA-COMP:12068"/>
        <dbReference type="Rhea" id="RHEA-COMP:12069"/>
        <dbReference type="ChEBI" id="CHEBI:65314"/>
        <dbReference type="ChEBI" id="CHEBI:65315"/>
    </reaction>
</comment>
<dbReference type="Proteomes" id="UP000743899">
    <property type="component" value="Unassembled WGS sequence"/>
</dbReference>
<keyword evidence="3" id="KW-0413">Isomerase</keyword>
<dbReference type="Pfam" id="PF00849">
    <property type="entry name" value="PseudoU_synth_2"/>
    <property type="match status" value="1"/>
</dbReference>
<dbReference type="InterPro" id="IPR006224">
    <property type="entry name" value="PsdUridine_synth_RluA-like_CS"/>
</dbReference>
<name>A0ABX0ACU2_9BACI</name>
<feature type="domain" description="Pseudouridine synthase RsuA/RluA-like" evidence="4">
    <location>
        <begin position="91"/>
        <end position="241"/>
    </location>
</feature>
<comment type="function">
    <text evidence="3">Responsible for synthesis of pseudouridine from uracil.</text>
</comment>
<dbReference type="PANTHER" id="PTHR21600">
    <property type="entry name" value="MITOCHONDRIAL RNA PSEUDOURIDINE SYNTHASE"/>
    <property type="match status" value="1"/>
</dbReference>
<evidence type="ECO:0000256" key="3">
    <source>
        <dbReference type="RuleBase" id="RU362028"/>
    </source>
</evidence>
<reference evidence="5 6" key="1">
    <citation type="submission" date="2020-01" db="EMBL/GenBank/DDBJ databases">
        <title>A novel Bacillus sp. from Pasinler.</title>
        <authorList>
            <person name="Adiguzel A."/>
            <person name="Ay H."/>
            <person name="Baltaci M.O."/>
        </authorList>
    </citation>
    <scope>NUCLEOTIDE SEQUENCE [LARGE SCALE GENOMIC DNA]</scope>
    <source>
        <strain evidence="5 6">P1</strain>
    </source>
</reference>
<proteinExistence type="inferred from homology"/>
<dbReference type="RefSeq" id="WP_161921719.1">
    <property type="nucleotide sequence ID" value="NZ_JAACYS010000090.1"/>
</dbReference>
<sequence>MVKPFSLQWKIEQKDHGKLIKQFLHEQEISKRALTDIKLHGGDILINGKHVTVRHQLSCGEKLTVVFPLEKKSESLKAEKIALDIVYEDDYVLVLNKPPFMNTIPSREHPEGSLANALMGYYEKLGLAAAPHIVTRLDRNTSGLVLVAKHRHIHYLFSKAQQQGSVTRIYEAFVEGRLKDTSGVIEAPIARKSDSIIEREVNETGQYARTRYKLIEQFDKFAHVELLLDTGRTHQIRVHMSYIGHPLVGDDLYGGSTDLLSRQALHCRTISFIHPMLKEKLTFTNRLPEDMDGIINDIK</sequence>
<dbReference type="EC" id="5.4.99.-" evidence="3"/>
<dbReference type="Gene3D" id="3.30.2350.10">
    <property type="entry name" value="Pseudouridine synthase"/>
    <property type="match status" value="1"/>
</dbReference>
<accession>A0ABX0ACU2</accession>
<comment type="caution">
    <text evidence="5">The sequence shown here is derived from an EMBL/GenBank/DDBJ whole genome shotgun (WGS) entry which is preliminary data.</text>
</comment>
<organism evidence="5 6">
    <name type="scientific">Pallidibacillus pasinlerensis</name>
    <dbReference type="NCBI Taxonomy" id="2703818"/>
    <lineage>
        <taxon>Bacteria</taxon>
        <taxon>Bacillati</taxon>
        <taxon>Bacillota</taxon>
        <taxon>Bacilli</taxon>
        <taxon>Bacillales</taxon>
        <taxon>Bacillaceae</taxon>
        <taxon>Pallidibacillus</taxon>
    </lineage>
</organism>
<dbReference type="InterPro" id="IPR020103">
    <property type="entry name" value="PsdUridine_synth_cat_dom_sf"/>
</dbReference>
<dbReference type="InterPro" id="IPR050188">
    <property type="entry name" value="RluA_PseudoU_synthase"/>
</dbReference>
<gene>
    <name evidence="5" type="ORF">GW534_14525</name>
</gene>
<dbReference type="InterPro" id="IPR006145">
    <property type="entry name" value="PsdUridine_synth_RsuA/RluA"/>
</dbReference>
<evidence type="ECO:0000259" key="4">
    <source>
        <dbReference type="Pfam" id="PF00849"/>
    </source>
</evidence>
<dbReference type="SUPFAM" id="SSF55120">
    <property type="entry name" value="Pseudouridine synthase"/>
    <property type="match status" value="1"/>
</dbReference>
<dbReference type="PANTHER" id="PTHR21600:SF35">
    <property type="entry name" value="PSEUDOURIDINE SYNTHASE"/>
    <property type="match status" value="1"/>
</dbReference>
<dbReference type="EMBL" id="JAACYS010000090">
    <property type="protein sequence ID" value="NCU18892.1"/>
    <property type="molecule type" value="Genomic_DNA"/>
</dbReference>
<dbReference type="CDD" id="cd02869">
    <property type="entry name" value="PseudoU_synth_RluA_like"/>
    <property type="match status" value="1"/>
</dbReference>
<evidence type="ECO:0000256" key="2">
    <source>
        <dbReference type="ARBA" id="ARBA00010876"/>
    </source>
</evidence>
<dbReference type="PROSITE" id="PS01129">
    <property type="entry name" value="PSI_RLU"/>
    <property type="match status" value="1"/>
</dbReference>
<evidence type="ECO:0000256" key="1">
    <source>
        <dbReference type="ARBA" id="ARBA00000073"/>
    </source>
</evidence>
<evidence type="ECO:0000313" key="6">
    <source>
        <dbReference type="Proteomes" id="UP000743899"/>
    </source>
</evidence>
<dbReference type="InterPro" id="IPR006225">
    <property type="entry name" value="PsdUridine_synth_RluC/D"/>
</dbReference>
<comment type="similarity">
    <text evidence="2 3">Belongs to the pseudouridine synthase RluA family.</text>
</comment>
<protein>
    <recommendedName>
        <fullName evidence="3">Pseudouridine synthase</fullName>
        <ecNumber evidence="3">5.4.99.-</ecNumber>
    </recommendedName>
</protein>
<keyword evidence="6" id="KW-1185">Reference proteome</keyword>